<evidence type="ECO:0000313" key="3">
    <source>
        <dbReference type="Proteomes" id="UP000267606"/>
    </source>
</evidence>
<accession>A0A183HQK3</accession>
<evidence type="ECO:0000256" key="1">
    <source>
        <dbReference type="SAM" id="MobiDB-lite"/>
    </source>
</evidence>
<dbReference type="AlphaFoldDB" id="A0A183HQK3"/>
<proteinExistence type="predicted"/>
<dbReference type="EMBL" id="UZAJ01012331">
    <property type="protein sequence ID" value="VDO63119.1"/>
    <property type="molecule type" value="Genomic_DNA"/>
</dbReference>
<dbReference type="WBParaSite" id="OFLC_0000976401-mRNA-1">
    <property type="protein sequence ID" value="OFLC_0000976401-mRNA-1"/>
    <property type="gene ID" value="OFLC_0000976401"/>
</dbReference>
<gene>
    <name evidence="2" type="ORF">OFLC_LOCUS9771</name>
</gene>
<evidence type="ECO:0000313" key="2">
    <source>
        <dbReference type="EMBL" id="VDO63119.1"/>
    </source>
</evidence>
<dbReference type="STRING" id="387005.A0A183HQK3"/>
<reference evidence="2 3" key="2">
    <citation type="submission" date="2018-11" db="EMBL/GenBank/DDBJ databases">
        <authorList>
            <consortium name="Pathogen Informatics"/>
        </authorList>
    </citation>
    <scope>NUCLEOTIDE SEQUENCE [LARGE SCALE GENOMIC DNA]</scope>
</reference>
<reference evidence="4" key="1">
    <citation type="submission" date="2016-06" db="UniProtKB">
        <authorList>
            <consortium name="WormBaseParasite"/>
        </authorList>
    </citation>
    <scope>IDENTIFICATION</scope>
</reference>
<evidence type="ECO:0000313" key="4">
    <source>
        <dbReference type="WBParaSite" id="OFLC_0000976401-mRNA-1"/>
    </source>
</evidence>
<protein>
    <submittedName>
        <fullName evidence="4">HTH myb-type domain-containing protein</fullName>
    </submittedName>
</protein>
<feature type="region of interest" description="Disordered" evidence="1">
    <location>
        <begin position="19"/>
        <end position="70"/>
    </location>
</feature>
<feature type="compositionally biased region" description="Basic and acidic residues" evidence="1">
    <location>
        <begin position="29"/>
        <end position="39"/>
    </location>
</feature>
<organism evidence="4">
    <name type="scientific">Onchocerca flexuosa</name>
    <dbReference type="NCBI Taxonomy" id="387005"/>
    <lineage>
        <taxon>Eukaryota</taxon>
        <taxon>Metazoa</taxon>
        <taxon>Ecdysozoa</taxon>
        <taxon>Nematoda</taxon>
        <taxon>Chromadorea</taxon>
        <taxon>Rhabditida</taxon>
        <taxon>Spirurina</taxon>
        <taxon>Spiruromorpha</taxon>
        <taxon>Filarioidea</taxon>
        <taxon>Onchocercidae</taxon>
        <taxon>Onchocerca</taxon>
    </lineage>
</organism>
<name>A0A183HQK3_9BILA</name>
<dbReference type="Proteomes" id="UP000267606">
    <property type="component" value="Unassembled WGS sequence"/>
</dbReference>
<keyword evidence="3" id="KW-1185">Reference proteome</keyword>
<feature type="compositionally biased region" description="Basic and acidic residues" evidence="1">
    <location>
        <begin position="56"/>
        <end position="66"/>
    </location>
</feature>
<sequence length="109" mass="12546">MNCSRICRVRWRNVLSQLRPDQMSSSQKTRSEMDERMALSDEAEDMLKKMLPSLKSGDEPTKQNHSEDDEFLDVASKGKIDMDSIRARGSALLIPRYTVTSKADIYIYQ</sequence>